<dbReference type="OrthoDB" id="2676146at2"/>
<dbReference type="Proteomes" id="UP000292003">
    <property type="component" value="Unassembled WGS sequence"/>
</dbReference>
<dbReference type="InterPro" id="IPR023849">
    <property type="entry name" value="TQXA_dom"/>
</dbReference>
<dbReference type="NCBIfam" id="TIGR03934">
    <property type="entry name" value="TQXA_dom"/>
    <property type="match status" value="1"/>
</dbReference>
<comment type="caution">
    <text evidence="3">The sequence shown here is derived from an EMBL/GenBank/DDBJ whole genome shotgun (WGS) entry which is preliminary data.</text>
</comment>
<feature type="transmembrane region" description="Helical" evidence="1">
    <location>
        <begin position="45"/>
        <end position="69"/>
    </location>
</feature>
<dbReference type="AlphaFoldDB" id="A0A4Q7IZU2"/>
<keyword evidence="1" id="KW-1133">Transmembrane helix</keyword>
<gene>
    <name evidence="3" type="ORF">EWH70_28380</name>
</gene>
<dbReference type="Gene3D" id="1.10.150.480">
    <property type="match status" value="1"/>
</dbReference>
<evidence type="ECO:0000259" key="2">
    <source>
        <dbReference type="Pfam" id="PF08341"/>
    </source>
</evidence>
<feature type="transmembrane region" description="Helical" evidence="1">
    <location>
        <begin position="391"/>
        <end position="412"/>
    </location>
</feature>
<protein>
    <submittedName>
        <fullName evidence="3">TQXA domain-containing protein</fullName>
    </submittedName>
</protein>
<keyword evidence="4" id="KW-1185">Reference proteome</keyword>
<dbReference type="InterPro" id="IPR013552">
    <property type="entry name" value="Thioester_dom"/>
</dbReference>
<sequence length="426" mass="44525">MTRFARPVAVFHACDAAGPDGGVNAVHPSAEMPHRRRRTMARARLVRAATAAAGTALALALTTAVPAVADDAVTGNVHPTGGPEGVKVKIDGKGELFTRLIPLTLDDKGKTKLHTYCVEIDTRVSETHTAMREVGWDKYPVAESPFHKNRGKINWVLQNSYPTVKLDALAKKAGLADGALAENEAIGATQAAVWSFSDNGKINEADPTPKNKDSKDDVLAVYKYLTTNAKELSEPTPALELKPKSLTGTAGKKIGPFKLATTAEKLELTAKLPEGVKLVDAKGKELKGEGLKNEAEIYVDVPAGTAAGDITIELKGQGSLHLGRLFIGKKYHENPTQSLIVAKSETSELSAKATAKWAAAGGPSTTPSVPVKIPAGDGEQIAAAANQGPGALPFALGGGAVLLLGAGAVVLVRRRNLAPVKDDSQS</sequence>
<proteinExistence type="predicted"/>
<keyword evidence="1" id="KW-0472">Membrane</keyword>
<reference evidence="3 4" key="1">
    <citation type="submission" date="2019-02" db="EMBL/GenBank/DDBJ databases">
        <title>Draft genome sequence of Amycolatopsis sp. 8-3EHSu isolated from roots of Suaeda maritima.</title>
        <authorList>
            <person name="Duangmal K."/>
            <person name="Chantavorakit T."/>
        </authorList>
    </citation>
    <scope>NUCLEOTIDE SEQUENCE [LARGE SCALE GENOMIC DNA]</scope>
    <source>
        <strain evidence="3 4">8-3EHSu</strain>
    </source>
</reference>
<evidence type="ECO:0000313" key="4">
    <source>
        <dbReference type="Proteomes" id="UP000292003"/>
    </source>
</evidence>
<feature type="domain" description="Thioester" evidence="2">
    <location>
        <begin position="115"/>
        <end position="230"/>
    </location>
</feature>
<evidence type="ECO:0000256" key="1">
    <source>
        <dbReference type="SAM" id="Phobius"/>
    </source>
</evidence>
<name>A0A4Q7IZU2_9PSEU</name>
<organism evidence="3 4">
    <name type="scientific">Amycolatopsis suaedae</name>
    <dbReference type="NCBI Taxonomy" id="2510978"/>
    <lineage>
        <taxon>Bacteria</taxon>
        <taxon>Bacillati</taxon>
        <taxon>Actinomycetota</taxon>
        <taxon>Actinomycetes</taxon>
        <taxon>Pseudonocardiales</taxon>
        <taxon>Pseudonocardiaceae</taxon>
        <taxon>Amycolatopsis</taxon>
    </lineage>
</organism>
<accession>A0A4Q7IZU2</accession>
<dbReference type="Pfam" id="PF08341">
    <property type="entry name" value="TED"/>
    <property type="match status" value="1"/>
</dbReference>
<keyword evidence="1" id="KW-0812">Transmembrane</keyword>
<evidence type="ECO:0000313" key="3">
    <source>
        <dbReference type="EMBL" id="RZQ60590.1"/>
    </source>
</evidence>
<dbReference type="EMBL" id="SFCC01000016">
    <property type="protein sequence ID" value="RZQ60590.1"/>
    <property type="molecule type" value="Genomic_DNA"/>
</dbReference>